<dbReference type="AlphaFoldDB" id="A0A445LZ67"/>
<keyword evidence="1" id="KW-0472">Membrane</keyword>
<sequence length="196" mass="22292">MNIGDRVIKLREVGIVKLLMHGDWVTHLFFFSSGILKFLQLIGGVVCLESCQYARLRPFKAWPGLAWPGLFPLLYAAMTVTFHVNIVSAANVTAQVNSIPMLNETNFKVWKDALEIVLGCMDLDLALRMERPISTSETSNEVKIEKWDQSNRMCLMIMKRSIPEAFWGSISEGQSAKKFLKEIEQYFAKNEKNGDE</sequence>
<feature type="transmembrane region" description="Helical" evidence="1">
    <location>
        <begin position="69"/>
        <end position="90"/>
    </location>
</feature>
<organism evidence="2 3">
    <name type="scientific">Glycine soja</name>
    <name type="common">Wild soybean</name>
    <dbReference type="NCBI Taxonomy" id="3848"/>
    <lineage>
        <taxon>Eukaryota</taxon>
        <taxon>Viridiplantae</taxon>
        <taxon>Streptophyta</taxon>
        <taxon>Embryophyta</taxon>
        <taxon>Tracheophyta</taxon>
        <taxon>Spermatophyta</taxon>
        <taxon>Magnoliopsida</taxon>
        <taxon>eudicotyledons</taxon>
        <taxon>Gunneridae</taxon>
        <taxon>Pentapetalae</taxon>
        <taxon>rosids</taxon>
        <taxon>fabids</taxon>
        <taxon>Fabales</taxon>
        <taxon>Fabaceae</taxon>
        <taxon>Papilionoideae</taxon>
        <taxon>50 kb inversion clade</taxon>
        <taxon>NPAAA clade</taxon>
        <taxon>indigoferoid/millettioid clade</taxon>
        <taxon>Phaseoleae</taxon>
        <taxon>Glycine</taxon>
        <taxon>Glycine subgen. Soja</taxon>
    </lineage>
</organism>
<keyword evidence="1" id="KW-1133">Transmembrane helix</keyword>
<evidence type="ECO:0000313" key="2">
    <source>
        <dbReference type="EMBL" id="RZC28599.1"/>
    </source>
</evidence>
<dbReference type="EMBL" id="QZWG01000001">
    <property type="protein sequence ID" value="RZC28599.1"/>
    <property type="molecule type" value="Genomic_DNA"/>
</dbReference>
<evidence type="ECO:0008006" key="4">
    <source>
        <dbReference type="Google" id="ProtNLM"/>
    </source>
</evidence>
<name>A0A445LZ67_GLYSO</name>
<proteinExistence type="predicted"/>
<gene>
    <name evidence="2" type="ORF">D0Y65_000536</name>
</gene>
<reference evidence="2 3" key="1">
    <citation type="submission" date="2018-09" db="EMBL/GenBank/DDBJ databases">
        <title>A high-quality reference genome of wild soybean provides a powerful tool to mine soybean genomes.</title>
        <authorList>
            <person name="Xie M."/>
            <person name="Chung C.Y.L."/>
            <person name="Li M.-W."/>
            <person name="Wong F.-L."/>
            <person name="Chan T.-F."/>
            <person name="Lam H.-M."/>
        </authorList>
    </citation>
    <scope>NUCLEOTIDE SEQUENCE [LARGE SCALE GENOMIC DNA]</scope>
    <source>
        <strain evidence="3">cv. W05</strain>
        <tissue evidence="2">Hypocotyl of etiolated seedlings</tissue>
    </source>
</reference>
<comment type="caution">
    <text evidence="2">The sequence shown here is derived from an EMBL/GenBank/DDBJ whole genome shotgun (WGS) entry which is preliminary data.</text>
</comment>
<keyword evidence="1" id="KW-0812">Transmembrane</keyword>
<dbReference type="Proteomes" id="UP000289340">
    <property type="component" value="Chromosome 1"/>
</dbReference>
<evidence type="ECO:0000256" key="1">
    <source>
        <dbReference type="SAM" id="Phobius"/>
    </source>
</evidence>
<keyword evidence="3" id="KW-1185">Reference proteome</keyword>
<accession>A0A445LZ67</accession>
<protein>
    <recommendedName>
        <fullName evidence="4">Retrovirus-related Pol polyprotein from transposon TNT 1-94</fullName>
    </recommendedName>
</protein>
<evidence type="ECO:0000313" key="3">
    <source>
        <dbReference type="Proteomes" id="UP000289340"/>
    </source>
</evidence>